<dbReference type="EMBL" id="QJSX01000009">
    <property type="protein sequence ID" value="PYE53305.1"/>
    <property type="molecule type" value="Genomic_DNA"/>
</dbReference>
<gene>
    <name evidence="1" type="ORF">DES52_10978</name>
</gene>
<evidence type="ECO:0008006" key="3">
    <source>
        <dbReference type="Google" id="ProtNLM"/>
    </source>
</evidence>
<sequence length="101" mass="11457">MVPLPPGVKIVTRSPLAFCAKFVLRTRAVAMVVGRTIHVSGASREAFSSSDGWVRHELVHVEQFERYGFLRFLALYLLESARRGYVNNRFEVEARERSGFG</sequence>
<name>A0A318S436_9DEIO</name>
<evidence type="ECO:0000313" key="1">
    <source>
        <dbReference type="EMBL" id="PYE53305.1"/>
    </source>
</evidence>
<evidence type="ECO:0000313" key="2">
    <source>
        <dbReference type="Proteomes" id="UP000248326"/>
    </source>
</evidence>
<protein>
    <recommendedName>
        <fullName evidence="3">DUF4157 domain-containing protein</fullName>
    </recommendedName>
</protein>
<dbReference type="Proteomes" id="UP000248326">
    <property type="component" value="Unassembled WGS sequence"/>
</dbReference>
<accession>A0A318S436</accession>
<organism evidence="1 2">
    <name type="scientific">Deinococcus yavapaiensis KR-236</name>
    <dbReference type="NCBI Taxonomy" id="694435"/>
    <lineage>
        <taxon>Bacteria</taxon>
        <taxon>Thermotogati</taxon>
        <taxon>Deinococcota</taxon>
        <taxon>Deinococci</taxon>
        <taxon>Deinococcales</taxon>
        <taxon>Deinococcaceae</taxon>
        <taxon>Deinococcus</taxon>
    </lineage>
</organism>
<proteinExistence type="predicted"/>
<reference evidence="1 2" key="1">
    <citation type="submission" date="2018-06" db="EMBL/GenBank/DDBJ databases">
        <title>Genomic Encyclopedia of Type Strains, Phase IV (KMG-IV): sequencing the most valuable type-strain genomes for metagenomic binning, comparative biology and taxonomic classification.</title>
        <authorList>
            <person name="Goeker M."/>
        </authorList>
    </citation>
    <scope>NUCLEOTIDE SEQUENCE [LARGE SCALE GENOMIC DNA]</scope>
    <source>
        <strain evidence="1 2">DSM 18048</strain>
    </source>
</reference>
<keyword evidence="2" id="KW-1185">Reference proteome</keyword>
<comment type="caution">
    <text evidence="1">The sequence shown here is derived from an EMBL/GenBank/DDBJ whole genome shotgun (WGS) entry which is preliminary data.</text>
</comment>
<dbReference type="RefSeq" id="WP_211317922.1">
    <property type="nucleotide sequence ID" value="NZ_QJSX01000009.1"/>
</dbReference>
<dbReference type="AlphaFoldDB" id="A0A318S436"/>